<dbReference type="Proteomes" id="UP001201449">
    <property type="component" value="Unassembled WGS sequence"/>
</dbReference>
<dbReference type="PRINTS" id="PR00469">
    <property type="entry name" value="PNDRDTASEII"/>
</dbReference>
<dbReference type="PANTHER" id="PTHR42949:SF3">
    <property type="entry name" value="ANAEROBIC GLYCEROL-3-PHOSPHATE DEHYDROGENASE SUBUNIT B"/>
    <property type="match status" value="1"/>
</dbReference>
<dbReference type="Gene3D" id="3.50.50.60">
    <property type="entry name" value="FAD/NAD(P)-binding domain"/>
    <property type="match status" value="1"/>
</dbReference>
<evidence type="ECO:0000313" key="2">
    <source>
        <dbReference type="EMBL" id="MCF1751884.1"/>
    </source>
</evidence>
<evidence type="ECO:0000313" key="3">
    <source>
        <dbReference type="Proteomes" id="UP001201449"/>
    </source>
</evidence>
<dbReference type="PRINTS" id="PR00368">
    <property type="entry name" value="FADPNR"/>
</dbReference>
<keyword evidence="1" id="KW-0560">Oxidoreductase</keyword>
<comment type="caution">
    <text evidence="2">The sequence shown here is derived from an EMBL/GenBank/DDBJ whole genome shotgun (WGS) entry which is preliminary data.</text>
</comment>
<organism evidence="2 3">
    <name type="scientific">Mariniradius sediminis</name>
    <dbReference type="NCBI Taxonomy" id="2909237"/>
    <lineage>
        <taxon>Bacteria</taxon>
        <taxon>Pseudomonadati</taxon>
        <taxon>Bacteroidota</taxon>
        <taxon>Cytophagia</taxon>
        <taxon>Cytophagales</taxon>
        <taxon>Cyclobacteriaceae</taxon>
        <taxon>Mariniradius</taxon>
    </lineage>
</organism>
<accession>A0ABS9BUZ2</accession>
<dbReference type="NCBIfam" id="TIGR04018">
    <property type="entry name" value="Bthiol_YpdA"/>
    <property type="match status" value="1"/>
</dbReference>
<dbReference type="RefSeq" id="WP_234861828.1">
    <property type="nucleotide sequence ID" value="NZ_JAKEVZ010000009.1"/>
</dbReference>
<name>A0ABS9BUZ2_9BACT</name>
<dbReference type="InterPro" id="IPR051691">
    <property type="entry name" value="Metab_Enz_Cyan_OpOx_G3PDH"/>
</dbReference>
<evidence type="ECO:0000256" key="1">
    <source>
        <dbReference type="ARBA" id="ARBA00023002"/>
    </source>
</evidence>
<dbReference type="SUPFAM" id="SSF51905">
    <property type="entry name" value="FAD/NAD(P)-binding domain"/>
    <property type="match status" value="1"/>
</dbReference>
<proteinExistence type="predicted"/>
<keyword evidence="3" id="KW-1185">Reference proteome</keyword>
<dbReference type="EMBL" id="JAKEVZ010000009">
    <property type="protein sequence ID" value="MCF1751884.1"/>
    <property type="molecule type" value="Genomic_DNA"/>
</dbReference>
<gene>
    <name evidence="2" type="ORF">L0U89_12485</name>
</gene>
<sequence length="327" mass="36742">METEVQEKVLDVLIVGGGPIGLACGIECKKAGLDYLIVEKGVLTNSLFNYPLNMTFFSTSDKLEMGGIPFMSISHKPTRNEALEYYRRVYMTWKLRVNLYEEVKTLSKKADLFEIITSKGSYLSRNLILATGFYDLPNLMHVAGEDLPKVTHYYKEPWPYIAQKVLVVGGANSAVDVALETWRKGAEVTMVMLGDSVDPNVKYWVRPDIENRIKEGSIKAFTNSKVVEIREKEVLIQTPEGVVAIENDFVLAMTGYVPNFALLDQLGVELSLDERRQPCYDQANQESNVPGVYLAGVVCGGLNTREFFIENSIVHAEQIVKDILRKK</sequence>
<dbReference type="PANTHER" id="PTHR42949">
    <property type="entry name" value="ANAEROBIC GLYCEROL-3-PHOSPHATE DEHYDROGENASE SUBUNIT B"/>
    <property type="match status" value="1"/>
</dbReference>
<reference evidence="2 3" key="1">
    <citation type="submission" date="2022-01" db="EMBL/GenBank/DDBJ databases">
        <title>Mariniradius saccharolyticus sp. nov., isolated from sediment of a river.</title>
        <authorList>
            <person name="Liu H."/>
        </authorList>
    </citation>
    <scope>NUCLEOTIDE SEQUENCE [LARGE SCALE GENOMIC DNA]</scope>
    <source>
        <strain evidence="2 3">RY-2</strain>
    </source>
</reference>
<dbReference type="Pfam" id="PF13738">
    <property type="entry name" value="Pyr_redox_3"/>
    <property type="match status" value="1"/>
</dbReference>
<dbReference type="InterPro" id="IPR023856">
    <property type="entry name" value="Bdr"/>
</dbReference>
<protein>
    <submittedName>
        <fullName evidence="2">YpdA family putative bacillithiol disulfide reductase</fullName>
    </submittedName>
</protein>
<dbReference type="InterPro" id="IPR036188">
    <property type="entry name" value="FAD/NAD-bd_sf"/>
</dbReference>